<gene>
    <name evidence="4" type="primary">purN</name>
    <name evidence="6" type="ordered locus">Francci3_1020</name>
</gene>
<organism evidence="6 7">
    <name type="scientific">Frankia casuarinae (strain DSM 45818 / CECT 9043 / HFP020203 / CcI3)</name>
    <dbReference type="NCBI Taxonomy" id="106370"/>
    <lineage>
        <taxon>Bacteria</taxon>
        <taxon>Bacillati</taxon>
        <taxon>Actinomycetota</taxon>
        <taxon>Actinomycetes</taxon>
        <taxon>Frankiales</taxon>
        <taxon>Frankiaceae</taxon>
        <taxon>Frankia</taxon>
    </lineage>
</organism>
<reference evidence="6 7" key="1">
    <citation type="journal article" date="2007" name="Genome Res.">
        <title>Genome characteristics of facultatively symbiotic Frankia sp. strains reflect host range and host plant biogeography.</title>
        <authorList>
            <person name="Normand P."/>
            <person name="Lapierre P."/>
            <person name="Tisa L.S."/>
            <person name="Gogarten J.P."/>
            <person name="Alloisio N."/>
            <person name="Bagnarol E."/>
            <person name="Bassi C.A."/>
            <person name="Berry A.M."/>
            <person name="Bickhart D.M."/>
            <person name="Choisne N."/>
            <person name="Couloux A."/>
            <person name="Cournoyer B."/>
            <person name="Cruveiller S."/>
            <person name="Daubin V."/>
            <person name="Demange N."/>
            <person name="Francino M.P."/>
            <person name="Goltsman E."/>
            <person name="Huang Y."/>
            <person name="Kopp O.R."/>
            <person name="Labarre L."/>
            <person name="Lapidus A."/>
            <person name="Lavire C."/>
            <person name="Marechal J."/>
            <person name="Martinez M."/>
            <person name="Mastronunzio J.E."/>
            <person name="Mullin B.C."/>
            <person name="Niemann J."/>
            <person name="Pujic P."/>
            <person name="Rawnsley T."/>
            <person name="Rouy Z."/>
            <person name="Schenowitz C."/>
            <person name="Sellstedt A."/>
            <person name="Tavares F."/>
            <person name="Tomkins J.P."/>
            <person name="Vallenet D."/>
            <person name="Valverde C."/>
            <person name="Wall L.G."/>
            <person name="Wang Y."/>
            <person name="Medigue C."/>
            <person name="Benson D.R."/>
        </authorList>
    </citation>
    <scope>NUCLEOTIDE SEQUENCE [LARGE SCALE GENOMIC DNA]</scope>
    <source>
        <strain evidence="7">DSM 45818 / CECT 9043 / CcI3</strain>
    </source>
</reference>
<comment type="function">
    <text evidence="4">Catalyzes the transfer of a formyl group from 10-formyltetrahydrofolate to 5-phospho-ribosyl-glycinamide (GAR), producing 5-phospho-ribosyl-N-formylglycinamide (FGAR) and tetrahydrofolate.</text>
</comment>
<dbReference type="SUPFAM" id="SSF53328">
    <property type="entry name" value="Formyltransferase"/>
    <property type="match status" value="1"/>
</dbReference>
<dbReference type="HOGENOM" id="CLU_038395_1_3_11"/>
<sequence length="197" mass="20825">MADFRVAVFASHTGTNLRALHQSSLRPAAAFRLALVLSNNGGSGALAYARAHAIPAAHMSGVTHPDPDQLDTAICTLLNERKISLIVTAGYMKNIGPCTLKSYAGKIINVHPSLLPRHGGKGMYGRAVHESVLASGDRITGPSVHIVTAEYDAGPVIAQHELPVQPDETVESLSERVLAAEHILLPTVVQDLAVHAI</sequence>
<comment type="caution">
    <text evidence="4">Lacks conserved residue(s) required for the propagation of feature annotation.</text>
</comment>
<feature type="binding site" evidence="4">
    <location>
        <begin position="14"/>
        <end position="16"/>
    </location>
    <ligand>
        <name>N(1)-(5-phospho-beta-D-ribosyl)glycinamide</name>
        <dbReference type="ChEBI" id="CHEBI:143788"/>
    </ligand>
</feature>
<dbReference type="HAMAP" id="MF_01930">
    <property type="entry name" value="PurN"/>
    <property type="match status" value="1"/>
</dbReference>
<evidence type="ECO:0000313" key="6">
    <source>
        <dbReference type="EMBL" id="ABD10403.1"/>
    </source>
</evidence>
<comment type="catalytic activity">
    <reaction evidence="4">
        <text>N(1)-(5-phospho-beta-D-ribosyl)glycinamide + (6R)-10-formyltetrahydrofolate = N(2)-formyl-N(1)-(5-phospho-beta-D-ribosyl)glycinamide + (6S)-5,6,7,8-tetrahydrofolate + H(+)</text>
        <dbReference type="Rhea" id="RHEA:15053"/>
        <dbReference type="ChEBI" id="CHEBI:15378"/>
        <dbReference type="ChEBI" id="CHEBI:57453"/>
        <dbReference type="ChEBI" id="CHEBI:143788"/>
        <dbReference type="ChEBI" id="CHEBI:147286"/>
        <dbReference type="ChEBI" id="CHEBI:195366"/>
        <dbReference type="EC" id="2.1.2.2"/>
    </reaction>
</comment>
<evidence type="ECO:0000256" key="1">
    <source>
        <dbReference type="ARBA" id="ARBA00005054"/>
    </source>
</evidence>
<dbReference type="eggNOG" id="COG0299">
    <property type="taxonomic scope" value="Bacteria"/>
</dbReference>
<comment type="pathway">
    <text evidence="1 4">Purine metabolism; IMP biosynthesis via de novo pathway; N(2)-formyl-N(1)-(5-phospho-D-ribosyl)glycinamide from N(1)-(5-phospho-D-ribosyl)glycinamide (10-formyl THF route): step 1/1.</text>
</comment>
<dbReference type="GO" id="GO:0005829">
    <property type="term" value="C:cytosol"/>
    <property type="evidence" value="ECO:0007669"/>
    <property type="project" value="TreeGrafter"/>
</dbReference>
<keyword evidence="2 4" id="KW-0808">Transferase</keyword>
<dbReference type="Proteomes" id="UP000001937">
    <property type="component" value="Chromosome"/>
</dbReference>
<evidence type="ECO:0000313" key="7">
    <source>
        <dbReference type="Proteomes" id="UP000001937"/>
    </source>
</evidence>
<dbReference type="Pfam" id="PF00551">
    <property type="entry name" value="Formyl_trans_N"/>
    <property type="match status" value="1"/>
</dbReference>
<dbReference type="InterPro" id="IPR004607">
    <property type="entry name" value="GART"/>
</dbReference>
<feature type="active site" description="Proton donor" evidence="4">
    <location>
        <position position="111"/>
    </location>
</feature>
<feature type="binding site" evidence="4">
    <location>
        <position position="109"/>
    </location>
    <ligand>
        <name>(6R)-10-formyltetrahydrofolate</name>
        <dbReference type="ChEBI" id="CHEBI:195366"/>
    </ligand>
</feature>
<dbReference type="InterPro" id="IPR036477">
    <property type="entry name" value="Formyl_transf_N_sf"/>
</dbReference>
<dbReference type="EMBL" id="CP000249">
    <property type="protein sequence ID" value="ABD10403.1"/>
    <property type="molecule type" value="Genomic_DNA"/>
</dbReference>
<accession>A0A1X1PTJ7</accession>
<dbReference type="GO" id="GO:0004644">
    <property type="term" value="F:phosphoribosylglycinamide formyltransferase activity"/>
    <property type="evidence" value="ECO:0007669"/>
    <property type="project" value="UniProtKB-UniRule"/>
</dbReference>
<dbReference type="STRING" id="106370.Francci3_1020"/>
<evidence type="ECO:0000256" key="4">
    <source>
        <dbReference type="HAMAP-Rule" id="MF_01930"/>
    </source>
</evidence>
<dbReference type="GO" id="GO:0006189">
    <property type="term" value="P:'de novo' IMP biosynthetic process"/>
    <property type="evidence" value="ECO:0007669"/>
    <property type="project" value="UniProtKB-UniRule"/>
</dbReference>
<dbReference type="PANTHER" id="PTHR43369">
    <property type="entry name" value="PHOSPHORIBOSYLGLYCINAMIDE FORMYLTRANSFERASE"/>
    <property type="match status" value="1"/>
</dbReference>
<evidence type="ECO:0000256" key="3">
    <source>
        <dbReference type="ARBA" id="ARBA00022755"/>
    </source>
</evidence>
<dbReference type="OrthoDB" id="9806170at2"/>
<proteinExistence type="inferred from homology"/>
<feature type="domain" description="Formyl transferase N-terminal" evidence="5">
    <location>
        <begin position="5"/>
        <end position="189"/>
    </location>
</feature>
<dbReference type="InterPro" id="IPR002376">
    <property type="entry name" value="Formyl_transf_N"/>
</dbReference>
<dbReference type="UniPathway" id="UPA00074">
    <property type="reaction ID" value="UER00126"/>
</dbReference>
<dbReference type="RefSeq" id="WP_011435471.1">
    <property type="nucleotide sequence ID" value="NC_007777.1"/>
</dbReference>
<keyword evidence="3 4" id="KW-0658">Purine biosynthesis</keyword>
<dbReference type="CDD" id="cd08645">
    <property type="entry name" value="FMT_core_GART"/>
    <property type="match status" value="1"/>
</dbReference>
<dbReference type="Gene3D" id="3.40.50.170">
    <property type="entry name" value="Formyl transferase, N-terminal domain"/>
    <property type="match status" value="1"/>
</dbReference>
<dbReference type="PANTHER" id="PTHR43369:SF2">
    <property type="entry name" value="PHOSPHORIBOSYLGLYCINAMIDE FORMYLTRANSFERASE"/>
    <property type="match status" value="1"/>
</dbReference>
<accession>Q2JE89</accession>
<dbReference type="EC" id="2.1.2.2" evidence="4"/>
<dbReference type="AlphaFoldDB" id="Q2JE89"/>
<comment type="similarity">
    <text evidence="4">Belongs to the GART family.</text>
</comment>
<name>Q2JE89_FRACC</name>
<evidence type="ECO:0000256" key="2">
    <source>
        <dbReference type="ARBA" id="ARBA00022679"/>
    </source>
</evidence>
<evidence type="ECO:0000259" key="5">
    <source>
        <dbReference type="Pfam" id="PF00551"/>
    </source>
</evidence>
<protein>
    <recommendedName>
        <fullName evidence="4">Phosphoribosylglycinamide formyltransferase</fullName>
        <ecNumber evidence="4">2.1.2.2</ecNumber>
    </recommendedName>
    <alternativeName>
        <fullName evidence="4">5'-phosphoribosylglycinamide transformylase</fullName>
    </alternativeName>
    <alternativeName>
        <fullName evidence="4">GAR transformylase</fullName>
        <shortName evidence="4">GART</shortName>
    </alternativeName>
</protein>
<keyword evidence="7" id="KW-1185">Reference proteome</keyword>
<feature type="site" description="Raises pKa of active site His" evidence="4">
    <location>
        <position position="152"/>
    </location>
</feature>
<dbReference type="KEGG" id="fra:Francci3_1020"/>